<name>A0A3S4YD20_9CORY</name>
<proteinExistence type="predicted"/>
<feature type="transmembrane region" description="Helical" evidence="1">
    <location>
        <begin position="45"/>
        <end position="70"/>
    </location>
</feature>
<dbReference type="AlphaFoldDB" id="A0A3S4YD20"/>
<dbReference type="GeneID" id="84572969"/>
<dbReference type="EMBL" id="UARK01000001">
    <property type="protein sequence ID" value="SPW24237.1"/>
    <property type="molecule type" value="Genomic_DNA"/>
</dbReference>
<dbReference type="Proteomes" id="UP000249886">
    <property type="component" value="Unassembled WGS sequence"/>
</dbReference>
<keyword evidence="1" id="KW-0812">Transmembrane</keyword>
<dbReference type="RefSeq" id="WP_005524597.1">
    <property type="nucleotide sequence ID" value="NZ_CAJPQJ010000006.1"/>
</dbReference>
<sequence>MSAENQMAEYPVFDGQVSSRMNYIDGYDPSSLMAPHSSLLRTSTWVGMGLVLSSLAAIGLTIFGAASSVYHISDYASTYLIIGLVLAAILLVGGFGLIQYGRRYYYQYRAETGRVN</sequence>
<gene>
    <name evidence="2" type="ORF">NCTC10254_00607</name>
</gene>
<comment type="caution">
    <text evidence="2">The sequence shown here is derived from an EMBL/GenBank/DDBJ whole genome shotgun (WGS) entry which is preliminary data.</text>
</comment>
<evidence type="ECO:0000313" key="3">
    <source>
        <dbReference type="Proteomes" id="UP000249886"/>
    </source>
</evidence>
<feature type="transmembrane region" description="Helical" evidence="1">
    <location>
        <begin position="76"/>
        <end position="98"/>
    </location>
</feature>
<reference evidence="2 3" key="1">
    <citation type="submission" date="2018-06" db="EMBL/GenBank/DDBJ databases">
        <authorList>
            <consortium name="Pathogen Informatics"/>
            <person name="Doyle S."/>
        </authorList>
    </citation>
    <scope>NUCLEOTIDE SEQUENCE [LARGE SCALE GENOMIC DNA]</scope>
    <source>
        <strain evidence="2 3">NCTC10254</strain>
    </source>
</reference>
<evidence type="ECO:0000313" key="2">
    <source>
        <dbReference type="EMBL" id="SPW24237.1"/>
    </source>
</evidence>
<organism evidence="2 3">
    <name type="scientific">Corynebacterium matruchotii</name>
    <dbReference type="NCBI Taxonomy" id="43768"/>
    <lineage>
        <taxon>Bacteria</taxon>
        <taxon>Bacillati</taxon>
        <taxon>Actinomycetota</taxon>
        <taxon>Actinomycetes</taxon>
        <taxon>Mycobacteriales</taxon>
        <taxon>Corynebacteriaceae</taxon>
        <taxon>Corynebacterium</taxon>
    </lineage>
</organism>
<accession>A0A3S4YD20</accession>
<evidence type="ECO:0000256" key="1">
    <source>
        <dbReference type="SAM" id="Phobius"/>
    </source>
</evidence>
<protein>
    <submittedName>
        <fullName evidence="2">Hypothetical membrane protein</fullName>
    </submittedName>
</protein>
<keyword evidence="1" id="KW-0472">Membrane</keyword>
<keyword evidence="1" id="KW-1133">Transmembrane helix</keyword>